<name>A0AAD3SNZ0_NEPGR</name>
<proteinExistence type="predicted"/>
<gene>
    <name evidence="5" type="ORF">Nepgr_017174</name>
</gene>
<dbReference type="InterPro" id="IPR036249">
    <property type="entry name" value="Thioredoxin-like_sf"/>
</dbReference>
<keyword evidence="6" id="KW-1185">Reference proteome</keyword>
<dbReference type="InterPro" id="IPR013766">
    <property type="entry name" value="Thioredoxin_domain"/>
</dbReference>
<evidence type="ECO:0000256" key="1">
    <source>
        <dbReference type="ARBA" id="ARBA00022982"/>
    </source>
</evidence>
<dbReference type="Proteomes" id="UP001279734">
    <property type="component" value="Unassembled WGS sequence"/>
</dbReference>
<dbReference type="PRINTS" id="PR00421">
    <property type="entry name" value="THIOREDOXIN"/>
</dbReference>
<reference evidence="5" key="1">
    <citation type="submission" date="2023-05" db="EMBL/GenBank/DDBJ databases">
        <title>Nepenthes gracilis genome sequencing.</title>
        <authorList>
            <person name="Fukushima K."/>
        </authorList>
    </citation>
    <scope>NUCLEOTIDE SEQUENCE</scope>
    <source>
        <strain evidence="5">SING2019-196</strain>
    </source>
</reference>
<dbReference type="Pfam" id="PF00085">
    <property type="entry name" value="Thioredoxin"/>
    <property type="match status" value="1"/>
</dbReference>
<dbReference type="EMBL" id="BSYO01000015">
    <property type="protein sequence ID" value="GMH15333.1"/>
    <property type="molecule type" value="Genomic_DNA"/>
</dbReference>
<keyword evidence="3" id="KW-0676">Redox-active center</keyword>
<dbReference type="PANTHER" id="PTHR10438:SF463">
    <property type="entry name" value="THIOREDOXIN"/>
    <property type="match status" value="1"/>
</dbReference>
<accession>A0AAD3SNZ0</accession>
<organism evidence="5 6">
    <name type="scientific">Nepenthes gracilis</name>
    <name type="common">Slender pitcher plant</name>
    <dbReference type="NCBI Taxonomy" id="150966"/>
    <lineage>
        <taxon>Eukaryota</taxon>
        <taxon>Viridiplantae</taxon>
        <taxon>Streptophyta</taxon>
        <taxon>Embryophyta</taxon>
        <taxon>Tracheophyta</taxon>
        <taxon>Spermatophyta</taxon>
        <taxon>Magnoliopsida</taxon>
        <taxon>eudicotyledons</taxon>
        <taxon>Gunneridae</taxon>
        <taxon>Pentapetalae</taxon>
        <taxon>Caryophyllales</taxon>
        <taxon>Nepenthaceae</taxon>
        <taxon>Nepenthes</taxon>
    </lineage>
</organism>
<dbReference type="PROSITE" id="PS51352">
    <property type="entry name" value="THIOREDOXIN_2"/>
    <property type="match status" value="1"/>
</dbReference>
<dbReference type="CDD" id="cd02947">
    <property type="entry name" value="TRX_family"/>
    <property type="match status" value="1"/>
</dbReference>
<sequence>MGANNFLSMPEKRVLRALPPFSFSASFKETRAPPLLPPKTSRVLTFHSVAQWKAYFEASKQSNKMIVIDFTATWCRPCRYMDPSVDEFAAKYSDVEFIKIDVDELMNVAGEFGIHAMPTFLLIKKGKEIDKVVGAKKQELQAKIEKHRSIQR</sequence>
<comment type="caution">
    <text evidence="5">The sequence shown here is derived from an EMBL/GenBank/DDBJ whole genome shotgun (WGS) entry which is preliminary data.</text>
</comment>
<evidence type="ECO:0000259" key="4">
    <source>
        <dbReference type="PROSITE" id="PS51352"/>
    </source>
</evidence>
<dbReference type="InterPro" id="IPR050620">
    <property type="entry name" value="Thioredoxin_H-type-like"/>
</dbReference>
<dbReference type="FunFam" id="3.40.30.10:FF:000245">
    <property type="entry name" value="Thioredoxin"/>
    <property type="match status" value="1"/>
</dbReference>
<keyword evidence="1" id="KW-0249">Electron transport</keyword>
<evidence type="ECO:0000313" key="6">
    <source>
        <dbReference type="Proteomes" id="UP001279734"/>
    </source>
</evidence>
<evidence type="ECO:0000313" key="5">
    <source>
        <dbReference type="EMBL" id="GMH15333.1"/>
    </source>
</evidence>
<evidence type="ECO:0000256" key="3">
    <source>
        <dbReference type="ARBA" id="ARBA00023284"/>
    </source>
</evidence>
<feature type="domain" description="Thioredoxin" evidence="4">
    <location>
        <begin position="12"/>
        <end position="149"/>
    </location>
</feature>
<keyword evidence="1" id="KW-0813">Transport</keyword>
<dbReference type="PANTHER" id="PTHR10438">
    <property type="entry name" value="THIOREDOXIN"/>
    <property type="match status" value="1"/>
</dbReference>
<dbReference type="SUPFAM" id="SSF52833">
    <property type="entry name" value="Thioredoxin-like"/>
    <property type="match status" value="1"/>
</dbReference>
<dbReference type="Gene3D" id="3.40.30.10">
    <property type="entry name" value="Glutaredoxin"/>
    <property type="match status" value="1"/>
</dbReference>
<evidence type="ECO:0000256" key="2">
    <source>
        <dbReference type="ARBA" id="ARBA00023157"/>
    </source>
</evidence>
<dbReference type="AlphaFoldDB" id="A0AAD3SNZ0"/>
<keyword evidence="2" id="KW-1015">Disulfide bond</keyword>
<protein>
    <recommendedName>
        <fullName evidence="4">Thioredoxin domain-containing protein</fullName>
    </recommendedName>
</protein>